<protein>
    <submittedName>
        <fullName evidence="1">Uncharacterized protein</fullName>
    </submittedName>
</protein>
<organism evidence="1 2">
    <name type="scientific">Cymbomonas tetramitiformis</name>
    <dbReference type="NCBI Taxonomy" id="36881"/>
    <lineage>
        <taxon>Eukaryota</taxon>
        <taxon>Viridiplantae</taxon>
        <taxon>Chlorophyta</taxon>
        <taxon>Pyramimonadophyceae</taxon>
        <taxon>Pyramimonadales</taxon>
        <taxon>Pyramimonadaceae</taxon>
        <taxon>Cymbomonas</taxon>
    </lineage>
</organism>
<keyword evidence="2" id="KW-1185">Reference proteome</keyword>
<proteinExistence type="predicted"/>
<sequence>MDVSGKTERDTPKALALNFLEPGGDIIFSNFLRALDSAFTATRVADGRTRQHLQHIRDSDPAAQADGRYLILHLRAAIAQVPLSEHFEFLEAAKAVRLTELQDPAQSLTDFQRHVKAHRRQAPAFSDLDEQDLTFPTK</sequence>
<dbReference type="AlphaFoldDB" id="A0AAE0LD78"/>
<evidence type="ECO:0000313" key="2">
    <source>
        <dbReference type="Proteomes" id="UP001190700"/>
    </source>
</evidence>
<comment type="caution">
    <text evidence="1">The sequence shown here is derived from an EMBL/GenBank/DDBJ whole genome shotgun (WGS) entry which is preliminary data.</text>
</comment>
<dbReference type="Proteomes" id="UP001190700">
    <property type="component" value="Unassembled WGS sequence"/>
</dbReference>
<dbReference type="EMBL" id="LGRX02004389">
    <property type="protein sequence ID" value="KAK3280460.1"/>
    <property type="molecule type" value="Genomic_DNA"/>
</dbReference>
<name>A0AAE0LD78_9CHLO</name>
<accession>A0AAE0LD78</accession>
<reference evidence="1 2" key="1">
    <citation type="journal article" date="2015" name="Genome Biol. Evol.">
        <title>Comparative Genomics of a Bacterivorous Green Alga Reveals Evolutionary Causalities and Consequences of Phago-Mixotrophic Mode of Nutrition.</title>
        <authorList>
            <person name="Burns J.A."/>
            <person name="Paasch A."/>
            <person name="Narechania A."/>
            <person name="Kim E."/>
        </authorList>
    </citation>
    <scope>NUCLEOTIDE SEQUENCE [LARGE SCALE GENOMIC DNA]</scope>
    <source>
        <strain evidence="1 2">PLY_AMNH</strain>
    </source>
</reference>
<gene>
    <name evidence="1" type="ORF">CYMTET_11711</name>
</gene>
<evidence type="ECO:0000313" key="1">
    <source>
        <dbReference type="EMBL" id="KAK3280460.1"/>
    </source>
</evidence>